<dbReference type="InterPro" id="IPR036249">
    <property type="entry name" value="Thioredoxin-like_sf"/>
</dbReference>
<accession>L1IKI2</accession>
<dbReference type="EMBL" id="JH993068">
    <property type="protein sequence ID" value="EKX36751.1"/>
    <property type="molecule type" value="Genomic_DNA"/>
</dbReference>
<dbReference type="InterPro" id="IPR051498">
    <property type="entry name" value="Phosducin-like_chap/apop_reg"/>
</dbReference>
<dbReference type="SUPFAM" id="SSF52833">
    <property type="entry name" value="Thioredoxin-like"/>
    <property type="match status" value="1"/>
</dbReference>
<evidence type="ECO:0000313" key="5">
    <source>
        <dbReference type="EnsemblProtists" id="EKX36751"/>
    </source>
</evidence>
<dbReference type="HOGENOM" id="CLU_072604_1_1_1"/>
<comment type="similarity">
    <text evidence="1">Belongs to the phosducin family.</text>
</comment>
<dbReference type="AlphaFoldDB" id="L1IKI2"/>
<name>L1IKI2_GUITC</name>
<dbReference type="InterPro" id="IPR024253">
    <property type="entry name" value="Phosducin_thioredoxin-like_dom"/>
</dbReference>
<feature type="domain" description="Phosducin" evidence="3">
    <location>
        <begin position="53"/>
        <end position="197"/>
    </location>
</feature>
<evidence type="ECO:0000313" key="6">
    <source>
        <dbReference type="Proteomes" id="UP000011087"/>
    </source>
</evidence>
<dbReference type="OrthoDB" id="45518at2759"/>
<sequence length="230" mass="26994">MSMLLRKENACYDTTEWDELQKKYGNLDTELGSDRYLKDLEEETRAIGDLLKKQEKEEERRWNQRAMEMGDEDDEADEDEQTFMENYRQRRLEEMKAAAKAAKFGEVYNISADSFRQEVTDAATESLFVVVYLYRDGRADCELVNEMLTEMAKKNPNTKFTRIYYSNAIPNYPEAHLPTILVYHKHDIVKQIVTLREFGGYERMAKPDGKKLLAKALRFFNNNLSHANDL</sequence>
<reference evidence="6" key="2">
    <citation type="submission" date="2012-11" db="EMBL/GenBank/DDBJ databases">
        <authorList>
            <person name="Kuo A."/>
            <person name="Curtis B.A."/>
            <person name="Tanifuji G."/>
            <person name="Burki F."/>
            <person name="Gruber A."/>
            <person name="Irimia M."/>
            <person name="Maruyama S."/>
            <person name="Arias M.C."/>
            <person name="Ball S.G."/>
            <person name="Gile G.H."/>
            <person name="Hirakawa Y."/>
            <person name="Hopkins J.F."/>
            <person name="Rensing S.A."/>
            <person name="Schmutz J."/>
            <person name="Symeonidi A."/>
            <person name="Elias M."/>
            <person name="Eveleigh R.J."/>
            <person name="Herman E.K."/>
            <person name="Klute M.J."/>
            <person name="Nakayama T."/>
            <person name="Obornik M."/>
            <person name="Reyes-Prieto A."/>
            <person name="Armbrust E.V."/>
            <person name="Aves S.J."/>
            <person name="Beiko R.G."/>
            <person name="Coutinho P."/>
            <person name="Dacks J.B."/>
            <person name="Durnford D.G."/>
            <person name="Fast N.M."/>
            <person name="Green B.R."/>
            <person name="Grisdale C."/>
            <person name="Hempe F."/>
            <person name="Henrissat B."/>
            <person name="Hoppner M.P."/>
            <person name="Ishida K.-I."/>
            <person name="Kim E."/>
            <person name="Koreny L."/>
            <person name="Kroth P.G."/>
            <person name="Liu Y."/>
            <person name="Malik S.-B."/>
            <person name="Maier U.G."/>
            <person name="McRose D."/>
            <person name="Mock T."/>
            <person name="Neilson J.A."/>
            <person name="Onodera N.T."/>
            <person name="Poole A.M."/>
            <person name="Pritham E.J."/>
            <person name="Richards T.A."/>
            <person name="Rocap G."/>
            <person name="Roy S.W."/>
            <person name="Sarai C."/>
            <person name="Schaack S."/>
            <person name="Shirato S."/>
            <person name="Slamovits C.H."/>
            <person name="Spencer D.F."/>
            <person name="Suzuki S."/>
            <person name="Worden A.Z."/>
            <person name="Zauner S."/>
            <person name="Barry K."/>
            <person name="Bell C."/>
            <person name="Bharti A.K."/>
            <person name="Crow J.A."/>
            <person name="Grimwood J."/>
            <person name="Kramer R."/>
            <person name="Lindquist E."/>
            <person name="Lucas S."/>
            <person name="Salamov A."/>
            <person name="McFadden G.I."/>
            <person name="Lane C.E."/>
            <person name="Keeling P.J."/>
            <person name="Gray M.W."/>
            <person name="Grigoriev I.V."/>
            <person name="Archibald J.M."/>
        </authorList>
    </citation>
    <scope>NUCLEOTIDE SEQUENCE</scope>
    <source>
        <strain evidence="6">CCMP2712</strain>
    </source>
</reference>
<dbReference type="KEGG" id="gtt:GUITHDRAFT_117049"/>
<dbReference type="PANTHER" id="PTHR45809:SF3">
    <property type="entry name" value="VIRAL IAP-ASSOCIATED FACTOR HOMOLOG"/>
    <property type="match status" value="1"/>
</dbReference>
<gene>
    <name evidence="4" type="ORF">GUITHDRAFT_117049</name>
</gene>
<reference evidence="5" key="3">
    <citation type="submission" date="2015-06" db="UniProtKB">
        <authorList>
            <consortium name="EnsemblProtists"/>
        </authorList>
    </citation>
    <scope>IDENTIFICATION</scope>
</reference>
<dbReference type="Gene3D" id="3.40.30.10">
    <property type="entry name" value="Glutaredoxin"/>
    <property type="match status" value="1"/>
</dbReference>
<evidence type="ECO:0000256" key="1">
    <source>
        <dbReference type="ARBA" id="ARBA00009686"/>
    </source>
</evidence>
<dbReference type="PaxDb" id="55529-EKX36751"/>
<dbReference type="RefSeq" id="XP_005823731.1">
    <property type="nucleotide sequence ID" value="XM_005823674.1"/>
</dbReference>
<evidence type="ECO:0000256" key="2">
    <source>
        <dbReference type="SAM" id="MobiDB-lite"/>
    </source>
</evidence>
<keyword evidence="6" id="KW-1185">Reference proteome</keyword>
<proteinExistence type="inferred from homology"/>
<dbReference type="Proteomes" id="UP000011087">
    <property type="component" value="Unassembled WGS sequence"/>
</dbReference>
<protein>
    <recommendedName>
        <fullName evidence="3">Phosducin domain-containing protein</fullName>
    </recommendedName>
</protein>
<organism evidence="4">
    <name type="scientific">Guillardia theta (strain CCMP2712)</name>
    <name type="common">Cryptophyte</name>
    <dbReference type="NCBI Taxonomy" id="905079"/>
    <lineage>
        <taxon>Eukaryota</taxon>
        <taxon>Cryptophyceae</taxon>
        <taxon>Pyrenomonadales</taxon>
        <taxon>Geminigeraceae</taxon>
        <taxon>Guillardia</taxon>
    </lineage>
</organism>
<feature type="region of interest" description="Disordered" evidence="2">
    <location>
        <begin position="58"/>
        <end position="79"/>
    </location>
</feature>
<dbReference type="GO" id="GO:0005737">
    <property type="term" value="C:cytoplasm"/>
    <property type="evidence" value="ECO:0007669"/>
    <property type="project" value="TreeGrafter"/>
</dbReference>
<dbReference type="EnsemblProtists" id="EKX36751">
    <property type="protein sequence ID" value="EKX36751"/>
    <property type="gene ID" value="GUITHDRAFT_117049"/>
</dbReference>
<reference evidence="4 6" key="1">
    <citation type="journal article" date="2012" name="Nature">
        <title>Algal genomes reveal evolutionary mosaicism and the fate of nucleomorphs.</title>
        <authorList>
            <consortium name="DOE Joint Genome Institute"/>
            <person name="Curtis B.A."/>
            <person name="Tanifuji G."/>
            <person name="Burki F."/>
            <person name="Gruber A."/>
            <person name="Irimia M."/>
            <person name="Maruyama S."/>
            <person name="Arias M.C."/>
            <person name="Ball S.G."/>
            <person name="Gile G.H."/>
            <person name="Hirakawa Y."/>
            <person name="Hopkins J.F."/>
            <person name="Kuo A."/>
            <person name="Rensing S.A."/>
            <person name="Schmutz J."/>
            <person name="Symeonidi A."/>
            <person name="Elias M."/>
            <person name="Eveleigh R.J."/>
            <person name="Herman E.K."/>
            <person name="Klute M.J."/>
            <person name="Nakayama T."/>
            <person name="Obornik M."/>
            <person name="Reyes-Prieto A."/>
            <person name="Armbrust E.V."/>
            <person name="Aves S.J."/>
            <person name="Beiko R.G."/>
            <person name="Coutinho P."/>
            <person name="Dacks J.B."/>
            <person name="Durnford D.G."/>
            <person name="Fast N.M."/>
            <person name="Green B.R."/>
            <person name="Grisdale C.J."/>
            <person name="Hempel F."/>
            <person name="Henrissat B."/>
            <person name="Hoppner M.P."/>
            <person name="Ishida K."/>
            <person name="Kim E."/>
            <person name="Koreny L."/>
            <person name="Kroth P.G."/>
            <person name="Liu Y."/>
            <person name="Malik S.B."/>
            <person name="Maier U.G."/>
            <person name="McRose D."/>
            <person name="Mock T."/>
            <person name="Neilson J.A."/>
            <person name="Onodera N.T."/>
            <person name="Poole A.M."/>
            <person name="Pritham E.J."/>
            <person name="Richards T.A."/>
            <person name="Rocap G."/>
            <person name="Roy S.W."/>
            <person name="Sarai C."/>
            <person name="Schaack S."/>
            <person name="Shirato S."/>
            <person name="Slamovits C.H."/>
            <person name="Spencer D.F."/>
            <person name="Suzuki S."/>
            <person name="Worden A.Z."/>
            <person name="Zauner S."/>
            <person name="Barry K."/>
            <person name="Bell C."/>
            <person name="Bharti A.K."/>
            <person name="Crow J.A."/>
            <person name="Grimwood J."/>
            <person name="Kramer R."/>
            <person name="Lindquist E."/>
            <person name="Lucas S."/>
            <person name="Salamov A."/>
            <person name="McFadden G.I."/>
            <person name="Lane C.E."/>
            <person name="Keeling P.J."/>
            <person name="Gray M.W."/>
            <person name="Grigoriev I.V."/>
            <person name="Archibald J.M."/>
        </authorList>
    </citation>
    <scope>NUCLEOTIDE SEQUENCE</scope>
    <source>
        <strain evidence="4 6">CCMP2712</strain>
    </source>
</reference>
<feature type="compositionally biased region" description="Acidic residues" evidence="2">
    <location>
        <begin position="69"/>
        <end position="79"/>
    </location>
</feature>
<dbReference type="eggNOG" id="KOG3170">
    <property type="taxonomic scope" value="Eukaryota"/>
</dbReference>
<evidence type="ECO:0000313" key="4">
    <source>
        <dbReference type="EMBL" id="EKX36751.1"/>
    </source>
</evidence>
<dbReference type="PANTHER" id="PTHR45809">
    <property type="entry name" value="VIRAL IAP-ASSOCIATED FACTOR HOMOLOG"/>
    <property type="match status" value="1"/>
</dbReference>
<dbReference type="GO" id="GO:0006457">
    <property type="term" value="P:protein folding"/>
    <property type="evidence" value="ECO:0007669"/>
    <property type="project" value="TreeGrafter"/>
</dbReference>
<dbReference type="STRING" id="905079.L1IKI2"/>
<evidence type="ECO:0000259" key="3">
    <source>
        <dbReference type="Pfam" id="PF02114"/>
    </source>
</evidence>
<dbReference type="Pfam" id="PF02114">
    <property type="entry name" value="Phosducin"/>
    <property type="match status" value="1"/>
</dbReference>
<dbReference type="GeneID" id="17293523"/>
<dbReference type="OMA" id="VINCLYF"/>